<dbReference type="Proteomes" id="UP000199064">
    <property type="component" value="Unassembled WGS sequence"/>
</dbReference>
<gene>
    <name evidence="4" type="ORF">SAMN05216452_1643</name>
</gene>
<feature type="compositionally biased region" description="Basic and acidic residues" evidence="2">
    <location>
        <begin position="16"/>
        <end position="26"/>
    </location>
</feature>
<dbReference type="CDD" id="cd02440">
    <property type="entry name" value="AdoMet_MTases"/>
    <property type="match status" value="1"/>
</dbReference>
<accession>A0A1H4JSK2</accession>
<name>A0A1H4JSK2_9HYPH</name>
<organism evidence="4 5">
    <name type="scientific">Nitratireductor aquibiodomus</name>
    <dbReference type="NCBI Taxonomy" id="204799"/>
    <lineage>
        <taxon>Bacteria</taxon>
        <taxon>Pseudomonadati</taxon>
        <taxon>Pseudomonadota</taxon>
        <taxon>Alphaproteobacteria</taxon>
        <taxon>Hyphomicrobiales</taxon>
        <taxon>Phyllobacteriaceae</taxon>
        <taxon>Nitratireductor</taxon>
    </lineage>
</organism>
<dbReference type="PANTHER" id="PTHR43861:SF3">
    <property type="entry name" value="PUTATIVE (AFU_ORTHOLOGUE AFUA_2G14390)-RELATED"/>
    <property type="match status" value="1"/>
</dbReference>
<dbReference type="GO" id="GO:0032259">
    <property type="term" value="P:methylation"/>
    <property type="evidence" value="ECO:0007669"/>
    <property type="project" value="UniProtKB-KW"/>
</dbReference>
<feature type="compositionally biased region" description="Polar residues" evidence="2">
    <location>
        <begin position="1"/>
        <end position="15"/>
    </location>
</feature>
<dbReference type="InterPro" id="IPR029063">
    <property type="entry name" value="SAM-dependent_MTases_sf"/>
</dbReference>
<dbReference type="RefSeq" id="WP_090328128.1">
    <property type="nucleotide sequence ID" value="NZ_FNSL01000001.1"/>
</dbReference>
<dbReference type="EMBL" id="FNSL01000001">
    <property type="protein sequence ID" value="SEB49251.1"/>
    <property type="molecule type" value="Genomic_DNA"/>
</dbReference>
<dbReference type="SUPFAM" id="SSF53335">
    <property type="entry name" value="S-adenosyl-L-methionine-dependent methyltransferases"/>
    <property type="match status" value="1"/>
</dbReference>
<dbReference type="PANTHER" id="PTHR43861">
    <property type="entry name" value="TRANS-ACONITATE 2-METHYLTRANSFERASE-RELATED"/>
    <property type="match status" value="1"/>
</dbReference>
<feature type="domain" description="Methyltransferase" evidence="3">
    <location>
        <begin position="60"/>
        <end position="153"/>
    </location>
</feature>
<dbReference type="Gene3D" id="3.40.50.150">
    <property type="entry name" value="Vaccinia Virus protein VP39"/>
    <property type="match status" value="1"/>
</dbReference>
<keyword evidence="1 4" id="KW-0808">Transferase</keyword>
<dbReference type="AlphaFoldDB" id="A0A1H4JSK2"/>
<dbReference type="GO" id="GO:0008168">
    <property type="term" value="F:methyltransferase activity"/>
    <property type="evidence" value="ECO:0007669"/>
    <property type="project" value="UniProtKB-KW"/>
</dbReference>
<reference evidence="5" key="1">
    <citation type="submission" date="2016-10" db="EMBL/GenBank/DDBJ databases">
        <authorList>
            <person name="Varghese N."/>
            <person name="Submissions S."/>
        </authorList>
    </citation>
    <scope>NUCLEOTIDE SEQUENCE [LARGE SCALE GENOMIC DNA]</scope>
    <source>
        <strain evidence="5">ES.061</strain>
    </source>
</reference>
<evidence type="ECO:0000259" key="3">
    <source>
        <dbReference type="Pfam" id="PF13649"/>
    </source>
</evidence>
<proteinExistence type="predicted"/>
<dbReference type="InterPro" id="IPR041698">
    <property type="entry name" value="Methyltransf_25"/>
</dbReference>
<keyword evidence="4" id="KW-0489">Methyltransferase</keyword>
<protein>
    <submittedName>
        <fullName evidence="4">Methyltransferase domain-containing protein</fullName>
    </submittedName>
</protein>
<feature type="region of interest" description="Disordered" evidence="2">
    <location>
        <begin position="1"/>
        <end position="26"/>
    </location>
</feature>
<evidence type="ECO:0000313" key="4">
    <source>
        <dbReference type="EMBL" id="SEB49251.1"/>
    </source>
</evidence>
<sequence length="223" mass="24462">MTDAGKSTATPSYQPDTRRKPTLSREDWNTRYRATDSLWGAKPNRAFVAEVEDLAPGRALDLGAGQGRNALWLAERGWNVRALDLSDVAIDRARQAADTLGLSDRFEAEAVDLRSHVPEARRYDLVAMIYFHIPAADLAPVLKRAAAAVAEGGTFLLVGHDLSNLTEGYGGPQSPDFLYTAQQVSDAIGEELKVERAERIARPVSTDAGERTAYDCLVRAHRR</sequence>
<evidence type="ECO:0000256" key="1">
    <source>
        <dbReference type="ARBA" id="ARBA00022679"/>
    </source>
</evidence>
<keyword evidence="5" id="KW-1185">Reference proteome</keyword>
<evidence type="ECO:0000256" key="2">
    <source>
        <dbReference type="SAM" id="MobiDB-lite"/>
    </source>
</evidence>
<dbReference type="Pfam" id="PF13649">
    <property type="entry name" value="Methyltransf_25"/>
    <property type="match status" value="1"/>
</dbReference>
<evidence type="ECO:0000313" key="5">
    <source>
        <dbReference type="Proteomes" id="UP000199064"/>
    </source>
</evidence>